<proteinExistence type="predicted"/>
<dbReference type="AlphaFoldDB" id="A0A812IUZ7"/>
<protein>
    <submittedName>
        <fullName evidence="1">Uncharacterized protein</fullName>
    </submittedName>
</protein>
<keyword evidence="2" id="KW-1185">Reference proteome</keyword>
<comment type="caution">
    <text evidence="1">The sequence shown here is derived from an EMBL/GenBank/DDBJ whole genome shotgun (WGS) entry which is preliminary data.</text>
</comment>
<evidence type="ECO:0000313" key="1">
    <source>
        <dbReference type="EMBL" id="CAE7160050.1"/>
    </source>
</evidence>
<organism evidence="1 2">
    <name type="scientific">Symbiodinium pilosum</name>
    <name type="common">Dinoflagellate</name>
    <dbReference type="NCBI Taxonomy" id="2952"/>
    <lineage>
        <taxon>Eukaryota</taxon>
        <taxon>Sar</taxon>
        <taxon>Alveolata</taxon>
        <taxon>Dinophyceae</taxon>
        <taxon>Suessiales</taxon>
        <taxon>Symbiodiniaceae</taxon>
        <taxon>Symbiodinium</taxon>
    </lineage>
</organism>
<feature type="non-terminal residue" evidence="1">
    <location>
        <position position="1"/>
    </location>
</feature>
<sequence length="101" mass="11077">AIETNSFFVELHLDERKLLKSINLSPTNDSGSVTASIATNSSYAPIPSSSPVATNSMHPKPMTIRQFVSWSTSEHTLDPEAFASKLREVYVELDPVYGLHA</sequence>
<accession>A0A812IUZ7</accession>
<dbReference type="EMBL" id="CAJNIZ010000360">
    <property type="protein sequence ID" value="CAE7160050.1"/>
    <property type="molecule type" value="Genomic_DNA"/>
</dbReference>
<name>A0A812IUZ7_SYMPI</name>
<gene>
    <name evidence="1" type="ORF">SPIL2461_LOCUS479</name>
</gene>
<evidence type="ECO:0000313" key="2">
    <source>
        <dbReference type="Proteomes" id="UP000649617"/>
    </source>
</evidence>
<dbReference type="Proteomes" id="UP000649617">
    <property type="component" value="Unassembled WGS sequence"/>
</dbReference>
<feature type="non-terminal residue" evidence="1">
    <location>
        <position position="101"/>
    </location>
</feature>
<reference evidence="1" key="1">
    <citation type="submission" date="2021-02" db="EMBL/GenBank/DDBJ databases">
        <authorList>
            <person name="Dougan E. K."/>
            <person name="Rhodes N."/>
            <person name="Thang M."/>
            <person name="Chan C."/>
        </authorList>
    </citation>
    <scope>NUCLEOTIDE SEQUENCE</scope>
</reference>